<keyword evidence="2" id="KW-1003">Cell membrane</keyword>
<dbReference type="Proteomes" id="UP000744980">
    <property type="component" value="Unassembled WGS sequence"/>
</dbReference>
<keyword evidence="5 6" id="KW-0472">Membrane</keyword>
<evidence type="ECO:0000313" key="8">
    <source>
        <dbReference type="Proteomes" id="UP000744980"/>
    </source>
</evidence>
<dbReference type="GO" id="GO:0005886">
    <property type="term" value="C:plasma membrane"/>
    <property type="evidence" value="ECO:0007669"/>
    <property type="project" value="UniProtKB-SubCell"/>
</dbReference>
<feature type="transmembrane region" description="Helical" evidence="6">
    <location>
        <begin position="193"/>
        <end position="213"/>
    </location>
</feature>
<feature type="transmembrane region" description="Helical" evidence="6">
    <location>
        <begin position="61"/>
        <end position="81"/>
    </location>
</feature>
<name>A0AAW4FIY1_9HYPH</name>
<protein>
    <submittedName>
        <fullName evidence="7">Lipopolysaccharide biosynthesis protein</fullName>
    </submittedName>
</protein>
<evidence type="ECO:0000256" key="6">
    <source>
        <dbReference type="SAM" id="Phobius"/>
    </source>
</evidence>
<reference evidence="7 8" key="1">
    <citation type="submission" date="2020-01" db="EMBL/GenBank/DDBJ databases">
        <title>Draft genome assembly of Ensifer adhaerens T173.</title>
        <authorList>
            <person name="Craig J.E."/>
            <person name="Stinchcombe J.R."/>
        </authorList>
    </citation>
    <scope>NUCLEOTIDE SEQUENCE [LARGE SCALE GENOMIC DNA]</scope>
    <source>
        <strain evidence="7 8">T173</strain>
    </source>
</reference>
<comment type="caution">
    <text evidence="7">The sequence shown here is derived from an EMBL/GenBank/DDBJ whole genome shotgun (WGS) entry which is preliminary data.</text>
</comment>
<proteinExistence type="predicted"/>
<dbReference type="PANTHER" id="PTHR30250">
    <property type="entry name" value="PST FAMILY PREDICTED COLANIC ACID TRANSPORTER"/>
    <property type="match status" value="1"/>
</dbReference>
<feature type="transmembrane region" description="Helical" evidence="6">
    <location>
        <begin position="373"/>
        <end position="392"/>
    </location>
</feature>
<gene>
    <name evidence="7" type="ORF">GFB56_09510</name>
</gene>
<sequence>MTGETPGSSIVHHRIKALYLRHRALVHAYLSMTGGSAGRLVLSLAYFIAVANTLSIADFGLFATASAAGIMISRALAFGFMSPLYRVATVKPLLVGTYSAGFLVGALLSLPVIALICVGTFIALFSRDMSAGTFAAFMAAEIICWRGLETAVIVLNGLGRFGRGALLVVIATAIRTAAALLFALLQVNTLGAWSQFYLAANAISLVIALVLFYPRVRLRWQPRLYFRRWGDSVSVAGAEILFYIQSEFDKIAVLAIGGPAVSGIYAILMRLADLTALPVRSFNTLLVQRIMRTPDAIARWPVRLSIEFAVAAASFVAIAAMAVYLYVFPNGLGHNVSAAAPIVAMILLVPSFRNLIEYHSELLYATGRTVRRMANLLVAGVVKVGLLAMLLTTTTDVAEWAPSLNLIFLVLYLLSFGLTYTALSKPANRVI</sequence>
<feature type="transmembrane region" description="Helical" evidence="6">
    <location>
        <begin position="134"/>
        <end position="158"/>
    </location>
</feature>
<feature type="transmembrane region" description="Helical" evidence="6">
    <location>
        <begin position="93"/>
        <end position="122"/>
    </location>
</feature>
<feature type="transmembrane region" description="Helical" evidence="6">
    <location>
        <begin position="165"/>
        <end position="187"/>
    </location>
</feature>
<dbReference type="AlphaFoldDB" id="A0AAW4FIY1"/>
<feature type="transmembrane region" description="Helical" evidence="6">
    <location>
        <begin position="333"/>
        <end position="352"/>
    </location>
</feature>
<evidence type="ECO:0000256" key="1">
    <source>
        <dbReference type="ARBA" id="ARBA00004651"/>
    </source>
</evidence>
<evidence type="ECO:0000256" key="2">
    <source>
        <dbReference type="ARBA" id="ARBA00022475"/>
    </source>
</evidence>
<dbReference type="InterPro" id="IPR050833">
    <property type="entry name" value="Poly_Biosynth_Transport"/>
</dbReference>
<feature type="transmembrane region" description="Helical" evidence="6">
    <location>
        <begin position="404"/>
        <end position="423"/>
    </location>
</feature>
<dbReference type="EMBL" id="WXFA01000004">
    <property type="protein sequence ID" value="MBM3091051.1"/>
    <property type="molecule type" value="Genomic_DNA"/>
</dbReference>
<feature type="transmembrane region" description="Helical" evidence="6">
    <location>
        <begin position="308"/>
        <end position="327"/>
    </location>
</feature>
<keyword evidence="4 6" id="KW-1133">Transmembrane helix</keyword>
<evidence type="ECO:0000256" key="3">
    <source>
        <dbReference type="ARBA" id="ARBA00022692"/>
    </source>
</evidence>
<comment type="subcellular location">
    <subcellularLocation>
        <location evidence="1">Cell membrane</location>
        <topology evidence="1">Multi-pass membrane protein</topology>
    </subcellularLocation>
</comment>
<evidence type="ECO:0000256" key="5">
    <source>
        <dbReference type="ARBA" id="ARBA00023136"/>
    </source>
</evidence>
<evidence type="ECO:0000313" key="7">
    <source>
        <dbReference type="EMBL" id="MBM3091051.1"/>
    </source>
</evidence>
<keyword evidence="8" id="KW-1185">Reference proteome</keyword>
<feature type="transmembrane region" description="Helical" evidence="6">
    <location>
        <begin position="24"/>
        <end position="49"/>
    </location>
</feature>
<keyword evidence="3 6" id="KW-0812">Transmembrane</keyword>
<dbReference type="PANTHER" id="PTHR30250:SF11">
    <property type="entry name" value="O-ANTIGEN TRANSPORTER-RELATED"/>
    <property type="match status" value="1"/>
</dbReference>
<organism evidence="7 8">
    <name type="scientific">Ensifer canadensis</name>
    <dbReference type="NCBI Taxonomy" id="555315"/>
    <lineage>
        <taxon>Bacteria</taxon>
        <taxon>Pseudomonadati</taxon>
        <taxon>Pseudomonadota</taxon>
        <taxon>Alphaproteobacteria</taxon>
        <taxon>Hyphomicrobiales</taxon>
        <taxon>Rhizobiaceae</taxon>
        <taxon>Sinorhizobium/Ensifer group</taxon>
        <taxon>Ensifer</taxon>
    </lineage>
</organism>
<evidence type="ECO:0000256" key="4">
    <source>
        <dbReference type="ARBA" id="ARBA00022989"/>
    </source>
</evidence>
<accession>A0AAW4FIY1</accession>